<name>A0A9W8RFP0_9HYPO</name>
<accession>A0A9W8RFP0</accession>
<proteinExistence type="predicted"/>
<evidence type="ECO:0000313" key="2">
    <source>
        <dbReference type="EMBL" id="KAJ4195808.1"/>
    </source>
</evidence>
<sequence>MEPDTRTNTSFEKDVSKTKETTPKSKNRSSSLLMISSGFTFLAALPQRSTTSSSFRSSSFR</sequence>
<feature type="compositionally biased region" description="Polar residues" evidence="1">
    <location>
        <begin position="1"/>
        <end position="10"/>
    </location>
</feature>
<keyword evidence="3" id="KW-1185">Reference proteome</keyword>
<evidence type="ECO:0000313" key="3">
    <source>
        <dbReference type="Proteomes" id="UP001152087"/>
    </source>
</evidence>
<evidence type="ECO:0000256" key="1">
    <source>
        <dbReference type="SAM" id="MobiDB-lite"/>
    </source>
</evidence>
<feature type="region of interest" description="Disordered" evidence="1">
    <location>
        <begin position="1"/>
        <end position="29"/>
    </location>
</feature>
<dbReference type="Proteomes" id="UP001152087">
    <property type="component" value="Unassembled WGS sequence"/>
</dbReference>
<dbReference type="AlphaFoldDB" id="A0A9W8RFP0"/>
<comment type="caution">
    <text evidence="2">The sequence shown here is derived from an EMBL/GenBank/DDBJ whole genome shotgun (WGS) entry which is preliminary data.</text>
</comment>
<organism evidence="2 3">
    <name type="scientific">Fusarium falciforme</name>
    <dbReference type="NCBI Taxonomy" id="195108"/>
    <lineage>
        <taxon>Eukaryota</taxon>
        <taxon>Fungi</taxon>
        <taxon>Dikarya</taxon>
        <taxon>Ascomycota</taxon>
        <taxon>Pezizomycotina</taxon>
        <taxon>Sordariomycetes</taxon>
        <taxon>Hypocreomycetidae</taxon>
        <taxon>Hypocreales</taxon>
        <taxon>Nectriaceae</taxon>
        <taxon>Fusarium</taxon>
        <taxon>Fusarium solani species complex</taxon>
    </lineage>
</organism>
<gene>
    <name evidence="2" type="ORF">NW755_001971</name>
</gene>
<reference evidence="2" key="1">
    <citation type="submission" date="2022-09" db="EMBL/GenBank/DDBJ databases">
        <title>Fusarium specimens isolated from Avocado Roots.</title>
        <authorList>
            <person name="Stajich J."/>
            <person name="Roper C."/>
            <person name="Heimlech-Rivalta G."/>
        </authorList>
    </citation>
    <scope>NUCLEOTIDE SEQUENCE</scope>
    <source>
        <strain evidence="2">A02</strain>
    </source>
</reference>
<feature type="compositionally biased region" description="Basic and acidic residues" evidence="1">
    <location>
        <begin position="11"/>
        <end position="23"/>
    </location>
</feature>
<dbReference type="EMBL" id="JAOQAV010000003">
    <property type="protein sequence ID" value="KAJ4195808.1"/>
    <property type="molecule type" value="Genomic_DNA"/>
</dbReference>
<protein>
    <submittedName>
        <fullName evidence="2">Uncharacterized protein</fullName>
    </submittedName>
</protein>
<dbReference type="OrthoDB" id="4749307at2759"/>